<evidence type="ECO:0000256" key="6">
    <source>
        <dbReference type="PIRNR" id="PIRNR000535"/>
    </source>
</evidence>
<dbReference type="EMBL" id="JAPKFM010000016">
    <property type="protein sequence ID" value="MCX2965454.1"/>
    <property type="molecule type" value="Genomic_DNA"/>
</dbReference>
<comment type="similarity">
    <text evidence="1">Belongs to the carbohydrate kinase PfkB family.</text>
</comment>
<proteinExistence type="inferred from homology"/>
<reference evidence="9" key="1">
    <citation type="submission" date="2022-10" db="EMBL/GenBank/DDBJ databases">
        <title>WGS of marine actinomycetes from Thailand.</title>
        <authorList>
            <person name="Thawai C."/>
        </authorList>
    </citation>
    <scope>NUCLEOTIDE SEQUENCE</scope>
    <source>
        <strain evidence="9">SW21</strain>
    </source>
</reference>
<keyword evidence="3" id="KW-0547">Nucleotide-binding</keyword>
<keyword evidence="2 6" id="KW-0808">Transferase</keyword>
<dbReference type="InterPro" id="IPR011611">
    <property type="entry name" value="PfkB_dom"/>
</dbReference>
<comment type="caution">
    <text evidence="9">The sequence shown here is derived from an EMBL/GenBank/DDBJ whole genome shotgun (WGS) entry which is preliminary data.</text>
</comment>
<dbReference type="InterPro" id="IPR002139">
    <property type="entry name" value="Ribo/fructo_kinase"/>
</dbReference>
<dbReference type="PIRSF" id="PIRSF000535">
    <property type="entry name" value="1PFK/6PFK/LacC"/>
    <property type="match status" value="1"/>
</dbReference>
<evidence type="ECO:0000256" key="3">
    <source>
        <dbReference type="ARBA" id="ARBA00022741"/>
    </source>
</evidence>
<dbReference type="GO" id="GO:0005524">
    <property type="term" value="F:ATP binding"/>
    <property type="evidence" value="ECO:0007669"/>
    <property type="project" value="UniProtKB-KW"/>
</dbReference>
<evidence type="ECO:0000256" key="2">
    <source>
        <dbReference type="ARBA" id="ARBA00022679"/>
    </source>
</evidence>
<dbReference type="InterPro" id="IPR029056">
    <property type="entry name" value="Ribokinase-like"/>
</dbReference>
<dbReference type="GO" id="GO:0008443">
    <property type="term" value="F:phosphofructokinase activity"/>
    <property type="evidence" value="ECO:0007669"/>
    <property type="project" value="TreeGrafter"/>
</dbReference>
<sequence length="340" mass="33879">MTDPHPASAAGRVDPGRSPAIVTVTANPSLDRTLELTAPLSHGAVQRASNVRTEPGGKGVNVARVASAAGIGTRALLPARAGDPLLAALDSVALPYLTLAIDGEVRSNVTIVDPDGTTTKVNAPGFVLDDASAAELTELVLANAGDARWVALCGSLPPGLPHNWYRTVVDALADTGCRVAVDTSGAPLAAAVTGPVDLLKPNEEELAEATGVDPAELSTASARGDHAPLVAAATVLAHRTGAAILATLGAAGALLVTSTGAWFATPPPIVPRSTVGAGDAALTGYLIAECGGAEEPERLRMAVAYGSAATALAGTQPPYPDQIDPDNVSVTDLTGAASAG</sequence>
<keyword evidence="10" id="KW-1185">Reference proteome</keyword>
<feature type="domain" description="Carbohydrate kinase PfkB" evidence="8">
    <location>
        <begin position="42"/>
        <end position="321"/>
    </location>
</feature>
<dbReference type="PRINTS" id="PR00990">
    <property type="entry name" value="RIBOKINASE"/>
</dbReference>
<dbReference type="Pfam" id="PF00294">
    <property type="entry name" value="PfkB"/>
    <property type="match status" value="1"/>
</dbReference>
<evidence type="ECO:0000256" key="4">
    <source>
        <dbReference type="ARBA" id="ARBA00022777"/>
    </source>
</evidence>
<dbReference type="AlphaFoldDB" id="A0A9X3D5H6"/>
<organism evidence="9 10">
    <name type="scientific">Gordonia aquimaris</name>
    <dbReference type="NCBI Taxonomy" id="2984863"/>
    <lineage>
        <taxon>Bacteria</taxon>
        <taxon>Bacillati</taxon>
        <taxon>Actinomycetota</taxon>
        <taxon>Actinomycetes</taxon>
        <taxon>Mycobacteriales</taxon>
        <taxon>Gordoniaceae</taxon>
        <taxon>Gordonia</taxon>
    </lineage>
</organism>
<dbReference type="Gene3D" id="3.40.1190.20">
    <property type="match status" value="1"/>
</dbReference>
<name>A0A9X3D5H6_9ACTN</name>
<gene>
    <name evidence="9" type="ORF">OSB52_15265</name>
</gene>
<keyword evidence="5" id="KW-0067">ATP-binding</keyword>
<evidence type="ECO:0000313" key="10">
    <source>
        <dbReference type="Proteomes" id="UP001143347"/>
    </source>
</evidence>
<accession>A0A9X3D5H6</accession>
<protein>
    <submittedName>
        <fullName evidence="9">1-phosphofructokinase family hexose kinase</fullName>
    </submittedName>
</protein>
<dbReference type="SUPFAM" id="SSF53613">
    <property type="entry name" value="Ribokinase-like"/>
    <property type="match status" value="1"/>
</dbReference>
<dbReference type="PANTHER" id="PTHR46566">
    <property type="entry name" value="1-PHOSPHOFRUCTOKINASE-RELATED"/>
    <property type="match status" value="1"/>
</dbReference>
<dbReference type="CDD" id="cd01164">
    <property type="entry name" value="FruK_PfkB_like"/>
    <property type="match status" value="1"/>
</dbReference>
<dbReference type="RefSeq" id="WP_266062591.1">
    <property type="nucleotide sequence ID" value="NZ_JAPKFM010000016.1"/>
</dbReference>
<evidence type="ECO:0000259" key="8">
    <source>
        <dbReference type="Pfam" id="PF00294"/>
    </source>
</evidence>
<evidence type="ECO:0000256" key="1">
    <source>
        <dbReference type="ARBA" id="ARBA00010688"/>
    </source>
</evidence>
<keyword evidence="4" id="KW-0418">Kinase</keyword>
<evidence type="ECO:0000256" key="7">
    <source>
        <dbReference type="SAM" id="MobiDB-lite"/>
    </source>
</evidence>
<evidence type="ECO:0000256" key="5">
    <source>
        <dbReference type="ARBA" id="ARBA00022840"/>
    </source>
</evidence>
<dbReference type="NCBIfam" id="TIGR03168">
    <property type="entry name" value="1-PFK"/>
    <property type="match status" value="1"/>
</dbReference>
<evidence type="ECO:0000313" key="9">
    <source>
        <dbReference type="EMBL" id="MCX2965454.1"/>
    </source>
</evidence>
<dbReference type="Proteomes" id="UP001143347">
    <property type="component" value="Unassembled WGS sequence"/>
</dbReference>
<dbReference type="InterPro" id="IPR017583">
    <property type="entry name" value="Tagatose/fructose_Pkinase"/>
</dbReference>
<feature type="region of interest" description="Disordered" evidence="7">
    <location>
        <begin position="316"/>
        <end position="340"/>
    </location>
</feature>
<dbReference type="GO" id="GO:0005829">
    <property type="term" value="C:cytosol"/>
    <property type="evidence" value="ECO:0007669"/>
    <property type="project" value="TreeGrafter"/>
</dbReference>
<dbReference type="PANTHER" id="PTHR46566:SF5">
    <property type="entry name" value="1-PHOSPHOFRUCTOKINASE"/>
    <property type="match status" value="1"/>
</dbReference>